<dbReference type="InterPro" id="IPR045853">
    <property type="entry name" value="Pep_chain_release_fac_I_sf"/>
</dbReference>
<dbReference type="Pfam" id="PF00472">
    <property type="entry name" value="RF-1"/>
    <property type="match status" value="1"/>
</dbReference>
<evidence type="ECO:0000259" key="4">
    <source>
        <dbReference type="SMART" id="SM00937"/>
    </source>
</evidence>
<keyword evidence="2" id="KW-0488">Methylation</keyword>
<dbReference type="InterPro" id="IPR000352">
    <property type="entry name" value="Pep_chain_release_fac_I"/>
</dbReference>
<dbReference type="Gene3D" id="3.30.70.1660">
    <property type="match status" value="1"/>
</dbReference>
<sequence>MPELSSIKIEVERLSNILVKAEDCLDLGELNAKIQDLEQIIAQPTFWHNSVTAHQTLQEIQFLNAKKKQYQRSHSILADINAALELLEVTADEQLLQEAQANLTQLQRELETLEIQQLLTQPCDQKGAFLTITAGIGDVDAEDWAFILLKLYHRWALNHNYRPDVVAESDGDIAGIKYAVLEITGHYAYGCLKSEIGTHQLQRLSPFGADKNLKTSLASVEVSPILDESCDFDISQKDLEITLARAKGNVNRTKTWAQVVHLPTGITVFCDSDRSQMENKAKALAILKSKLWALMQAQGVNQISAIQPRQMKSLSNKLIREYILHPNTKVKDLRTLVQTTAVAEVLDGGIDLFIKAYLQQEHQTTVPSQ</sequence>
<evidence type="ECO:0000256" key="2">
    <source>
        <dbReference type="ARBA" id="ARBA00022481"/>
    </source>
</evidence>
<comment type="caution">
    <text evidence="5">The sequence shown here is derived from an EMBL/GenBank/DDBJ whole genome shotgun (WGS) entry which is preliminary data.</text>
</comment>
<feature type="coiled-coil region" evidence="3">
    <location>
        <begin position="53"/>
        <end position="116"/>
    </location>
</feature>
<dbReference type="SUPFAM" id="SSF75620">
    <property type="entry name" value="Release factor"/>
    <property type="match status" value="1"/>
</dbReference>
<dbReference type="AlphaFoldDB" id="A0A8J7HVB6"/>
<accession>A0A8J7HVB6</accession>
<reference evidence="5 6" key="1">
    <citation type="journal article" date="2021" name="Int. J. Syst. Evol. Microbiol.">
        <title>Amazonocrinis nigriterrae gen. nov., sp. nov., Atlanticothrix silvestris gen. nov., sp. nov. and Dendronalium phyllosphericum gen. nov., sp. nov., nostocacean cyanobacteria from Brazilian environments.</title>
        <authorList>
            <person name="Alvarenga D.O."/>
            <person name="Andreote A.P.D."/>
            <person name="Branco L.H.Z."/>
            <person name="Delbaje E."/>
            <person name="Cruz R.B."/>
            <person name="Varani A.M."/>
            <person name="Fiore M.F."/>
        </authorList>
    </citation>
    <scope>NUCLEOTIDE SEQUENCE [LARGE SCALE GENOMIC DNA]</scope>
    <source>
        <strain evidence="5 6">CENA67</strain>
    </source>
</reference>
<protein>
    <submittedName>
        <fullName evidence="5">PCRF domain-containing protein</fullName>
    </submittedName>
</protein>
<evidence type="ECO:0000256" key="3">
    <source>
        <dbReference type="SAM" id="Coils"/>
    </source>
</evidence>
<evidence type="ECO:0000313" key="5">
    <source>
        <dbReference type="EMBL" id="MBH8566653.1"/>
    </source>
</evidence>
<evidence type="ECO:0000313" key="6">
    <source>
        <dbReference type="Proteomes" id="UP000632766"/>
    </source>
</evidence>
<proteinExistence type="inferred from homology"/>
<gene>
    <name evidence="5" type="ORF">I8748_31635</name>
</gene>
<organism evidence="5 6">
    <name type="scientific">Amazonocrinis nigriterrae CENA67</name>
    <dbReference type="NCBI Taxonomy" id="2794033"/>
    <lineage>
        <taxon>Bacteria</taxon>
        <taxon>Bacillati</taxon>
        <taxon>Cyanobacteriota</taxon>
        <taxon>Cyanophyceae</taxon>
        <taxon>Nostocales</taxon>
        <taxon>Nostocaceae</taxon>
        <taxon>Amazonocrinis</taxon>
        <taxon>Amazonocrinis nigriterrae</taxon>
    </lineage>
</organism>
<dbReference type="GO" id="GO:0005737">
    <property type="term" value="C:cytoplasm"/>
    <property type="evidence" value="ECO:0007669"/>
    <property type="project" value="UniProtKB-ARBA"/>
</dbReference>
<dbReference type="PANTHER" id="PTHR43116">
    <property type="entry name" value="PEPTIDE CHAIN RELEASE FACTOR 2"/>
    <property type="match status" value="1"/>
</dbReference>
<dbReference type="Gene3D" id="1.20.58.410">
    <property type="entry name" value="Release factor"/>
    <property type="match status" value="1"/>
</dbReference>
<dbReference type="GO" id="GO:0003747">
    <property type="term" value="F:translation release factor activity"/>
    <property type="evidence" value="ECO:0007669"/>
    <property type="project" value="InterPro"/>
</dbReference>
<dbReference type="Gene3D" id="3.30.160.20">
    <property type="match status" value="1"/>
</dbReference>
<dbReference type="RefSeq" id="WP_198128396.1">
    <property type="nucleotide sequence ID" value="NZ_JAECZC010000102.1"/>
</dbReference>
<dbReference type="PANTHER" id="PTHR43116:SF3">
    <property type="entry name" value="CLASS I PEPTIDE CHAIN RELEASE FACTOR"/>
    <property type="match status" value="1"/>
</dbReference>
<keyword evidence="3" id="KW-0175">Coiled coil</keyword>
<dbReference type="SMART" id="SM00937">
    <property type="entry name" value="PCRF"/>
    <property type="match status" value="1"/>
</dbReference>
<name>A0A8J7HVB6_9NOST</name>
<feature type="domain" description="Peptide chain release factor" evidence="4">
    <location>
        <begin position="85"/>
        <end position="195"/>
    </location>
</feature>
<comment type="similarity">
    <text evidence="1">Belongs to the prokaryotic/mitochondrial release factor family.</text>
</comment>
<dbReference type="EMBL" id="JAECZC010000102">
    <property type="protein sequence ID" value="MBH8566653.1"/>
    <property type="molecule type" value="Genomic_DNA"/>
</dbReference>
<evidence type="ECO:0000256" key="1">
    <source>
        <dbReference type="ARBA" id="ARBA00010835"/>
    </source>
</evidence>
<keyword evidence="6" id="KW-1185">Reference proteome</keyword>
<dbReference type="InterPro" id="IPR005139">
    <property type="entry name" value="PCRF"/>
</dbReference>
<dbReference type="Proteomes" id="UP000632766">
    <property type="component" value="Unassembled WGS sequence"/>
</dbReference>
<dbReference type="Pfam" id="PF03462">
    <property type="entry name" value="PCRF"/>
    <property type="match status" value="1"/>
</dbReference>